<sequence>MREASRSIPVARTVYGGAVAPGRPLVTIVLIAMCAGAYLLQWVVPGFTEMFWYAPLYTLPNPVYDAEPWRMLTSAFLHSQGFFLHIAFNMYALWILGSHLEPLLGRVRFLALYLLSAIGGSVAVLLFSAPNVPVLGASGAVFGLFGALFIVQRQRGGEVKSLLILIGINVVLGFVVSGIAWQAHLGGLVTGALAALVLAYAPRGKKRTLLQSGGLVLLFLILAGVTAFTAIG</sequence>
<keyword evidence="5 7" id="KW-1133">Transmembrane helix</keyword>
<feature type="transmembrane region" description="Helical" evidence="7">
    <location>
        <begin position="185"/>
        <end position="201"/>
    </location>
</feature>
<evidence type="ECO:0000256" key="5">
    <source>
        <dbReference type="ARBA" id="ARBA00022989"/>
    </source>
</evidence>
<evidence type="ECO:0000313" key="9">
    <source>
        <dbReference type="EMBL" id="GLB66670.1"/>
    </source>
</evidence>
<keyword evidence="9" id="KW-0645">Protease</keyword>
<evidence type="ECO:0000256" key="2">
    <source>
        <dbReference type="ARBA" id="ARBA00009045"/>
    </source>
</evidence>
<dbReference type="InterPro" id="IPR022764">
    <property type="entry name" value="Peptidase_S54_rhomboid_dom"/>
</dbReference>
<dbReference type="SUPFAM" id="SSF144091">
    <property type="entry name" value="Rhomboid-like"/>
    <property type="match status" value="1"/>
</dbReference>
<feature type="transmembrane region" description="Helical" evidence="7">
    <location>
        <begin position="133"/>
        <end position="150"/>
    </location>
</feature>
<feature type="domain" description="Peptidase S54 rhomboid" evidence="8">
    <location>
        <begin position="67"/>
        <end position="199"/>
    </location>
</feature>
<evidence type="ECO:0000256" key="7">
    <source>
        <dbReference type="SAM" id="Phobius"/>
    </source>
</evidence>
<evidence type="ECO:0000256" key="1">
    <source>
        <dbReference type="ARBA" id="ARBA00004141"/>
    </source>
</evidence>
<evidence type="ECO:0000256" key="3">
    <source>
        <dbReference type="ARBA" id="ARBA00022692"/>
    </source>
</evidence>
<feature type="transmembrane region" description="Helical" evidence="7">
    <location>
        <begin position="25"/>
        <end position="44"/>
    </location>
</feature>
<keyword evidence="10" id="KW-1185">Reference proteome</keyword>
<dbReference type="InterPro" id="IPR050925">
    <property type="entry name" value="Rhomboid_protease_S54"/>
</dbReference>
<dbReference type="PANTHER" id="PTHR43731:SF14">
    <property type="entry name" value="PRESENILIN-ASSOCIATED RHOMBOID-LIKE PROTEIN, MITOCHONDRIAL"/>
    <property type="match status" value="1"/>
</dbReference>
<dbReference type="Proteomes" id="UP001209654">
    <property type="component" value="Unassembled WGS sequence"/>
</dbReference>
<dbReference type="PANTHER" id="PTHR43731">
    <property type="entry name" value="RHOMBOID PROTEASE"/>
    <property type="match status" value="1"/>
</dbReference>
<keyword evidence="3 7" id="KW-0812">Transmembrane</keyword>
<proteinExistence type="inferred from homology"/>
<gene>
    <name evidence="9" type="ORF">AHIS1636_11090</name>
</gene>
<evidence type="ECO:0000259" key="8">
    <source>
        <dbReference type="Pfam" id="PF01694"/>
    </source>
</evidence>
<comment type="subcellular location">
    <subcellularLocation>
        <location evidence="1">Membrane</location>
        <topology evidence="1">Multi-pass membrane protein</topology>
    </subcellularLocation>
</comment>
<dbReference type="EMBL" id="BRVS01000004">
    <property type="protein sequence ID" value="GLB66670.1"/>
    <property type="molecule type" value="Genomic_DNA"/>
</dbReference>
<feature type="transmembrane region" description="Helical" evidence="7">
    <location>
        <begin position="109"/>
        <end position="127"/>
    </location>
</feature>
<evidence type="ECO:0000313" key="10">
    <source>
        <dbReference type="Proteomes" id="UP001209654"/>
    </source>
</evidence>
<protein>
    <submittedName>
        <fullName evidence="9">Rhomboid family intramembrane serine protease</fullName>
    </submittedName>
</protein>
<evidence type="ECO:0000256" key="4">
    <source>
        <dbReference type="ARBA" id="ARBA00022801"/>
    </source>
</evidence>
<feature type="transmembrane region" description="Helical" evidence="7">
    <location>
        <begin position="213"/>
        <end position="231"/>
    </location>
</feature>
<dbReference type="GO" id="GO:0006508">
    <property type="term" value="P:proteolysis"/>
    <property type="evidence" value="ECO:0007669"/>
    <property type="project" value="UniProtKB-KW"/>
</dbReference>
<organism evidence="9 10">
    <name type="scientific">Arthrobacter mangrovi</name>
    <dbReference type="NCBI Taxonomy" id="2966350"/>
    <lineage>
        <taxon>Bacteria</taxon>
        <taxon>Bacillati</taxon>
        <taxon>Actinomycetota</taxon>
        <taxon>Actinomycetes</taxon>
        <taxon>Micrococcales</taxon>
        <taxon>Micrococcaceae</taxon>
        <taxon>Arthrobacter</taxon>
    </lineage>
</organism>
<feature type="transmembrane region" description="Helical" evidence="7">
    <location>
        <begin position="75"/>
        <end position="97"/>
    </location>
</feature>
<feature type="transmembrane region" description="Helical" evidence="7">
    <location>
        <begin position="162"/>
        <end position="179"/>
    </location>
</feature>
<keyword evidence="4" id="KW-0378">Hydrolase</keyword>
<reference evidence="9 10" key="1">
    <citation type="journal article" date="2023" name="Int. J. Syst. Evol. Microbiol.">
        <title>Arthrobacter mangrovi sp. nov., an actinobacterium isolated from the rhizosphere of a mangrove.</title>
        <authorList>
            <person name="Hamada M."/>
            <person name="Saitou S."/>
            <person name="Enomoto N."/>
            <person name="Nanri K."/>
            <person name="Hidaka K."/>
            <person name="Miura T."/>
            <person name="Tamura T."/>
        </authorList>
    </citation>
    <scope>NUCLEOTIDE SEQUENCE [LARGE SCALE GENOMIC DNA]</scope>
    <source>
        <strain evidence="9 10">NBRC 112813</strain>
    </source>
</reference>
<dbReference type="InterPro" id="IPR035952">
    <property type="entry name" value="Rhomboid-like_sf"/>
</dbReference>
<dbReference type="Gene3D" id="1.20.1540.10">
    <property type="entry name" value="Rhomboid-like"/>
    <property type="match status" value="1"/>
</dbReference>
<evidence type="ECO:0000256" key="6">
    <source>
        <dbReference type="ARBA" id="ARBA00023136"/>
    </source>
</evidence>
<name>A0ABQ5MSD8_9MICC</name>
<accession>A0ABQ5MSD8</accession>
<dbReference type="GO" id="GO:0008233">
    <property type="term" value="F:peptidase activity"/>
    <property type="evidence" value="ECO:0007669"/>
    <property type="project" value="UniProtKB-KW"/>
</dbReference>
<dbReference type="Pfam" id="PF01694">
    <property type="entry name" value="Rhomboid"/>
    <property type="match status" value="1"/>
</dbReference>
<comment type="similarity">
    <text evidence="2">Belongs to the peptidase S54 family.</text>
</comment>
<keyword evidence="6 7" id="KW-0472">Membrane</keyword>
<comment type="caution">
    <text evidence="9">The sequence shown here is derived from an EMBL/GenBank/DDBJ whole genome shotgun (WGS) entry which is preliminary data.</text>
</comment>